<comment type="caution">
    <text evidence="1">The sequence shown here is derived from an EMBL/GenBank/DDBJ whole genome shotgun (WGS) entry which is preliminary data.</text>
</comment>
<accession>A0A4Z0JHP4</accession>
<evidence type="ECO:0000313" key="2">
    <source>
        <dbReference type="Proteomes" id="UP000298021"/>
    </source>
</evidence>
<dbReference type="AlphaFoldDB" id="A0A4Z0JHP4"/>
<organism evidence="1 2">
    <name type="scientific">Companilactobacillus suantsaicola</name>
    <dbReference type="NCBI Taxonomy" id="2487723"/>
    <lineage>
        <taxon>Bacteria</taxon>
        <taxon>Bacillati</taxon>
        <taxon>Bacillota</taxon>
        <taxon>Bacilli</taxon>
        <taxon>Lactobacillales</taxon>
        <taxon>Lactobacillaceae</taxon>
        <taxon>Companilactobacillus</taxon>
    </lineage>
</organism>
<protein>
    <submittedName>
        <fullName evidence="1">Uncharacterized protein</fullName>
    </submittedName>
</protein>
<dbReference type="SUPFAM" id="SSF52467">
    <property type="entry name" value="DHS-like NAD/FAD-binding domain"/>
    <property type="match status" value="1"/>
</dbReference>
<dbReference type="Proteomes" id="UP000298021">
    <property type="component" value="Unassembled WGS sequence"/>
</dbReference>
<reference evidence="1 2" key="1">
    <citation type="submission" date="2018-10" db="EMBL/GenBank/DDBJ databases">
        <title>Lactobacillus sp. R7 and Lactobacillus sp. R19 isolated from fermented mustard green product of Taiwan.</title>
        <authorList>
            <person name="Lin S.-T."/>
        </authorList>
    </citation>
    <scope>NUCLEOTIDE SEQUENCE [LARGE SCALE GENOMIC DNA]</scope>
    <source>
        <strain evidence="1 2">BCRC 81127</strain>
    </source>
</reference>
<name>A0A4Z0JHP4_9LACO</name>
<evidence type="ECO:0000313" key="1">
    <source>
        <dbReference type="EMBL" id="TGD22323.1"/>
    </source>
</evidence>
<dbReference type="OrthoDB" id="394960at2"/>
<keyword evidence="2" id="KW-1185">Reference proteome</keyword>
<dbReference type="Gene3D" id="3.40.50.1220">
    <property type="entry name" value="TPP-binding domain"/>
    <property type="match status" value="1"/>
</dbReference>
<dbReference type="RefSeq" id="WP_135373679.1">
    <property type="nucleotide sequence ID" value="NZ_RKLY01000024.1"/>
</dbReference>
<sequence length="226" mass="25953">MKTEIKQAQAMIRNSDAILISASNGLSIAEGYNIFADDENFEKYFEHFRVLYGINSLLQGVMSQLPTPDHQEFMRQVHQYLVSDYQPTAVFQNLKHLLRGKNYFVVTSNADSHFQLNGFDKNKLWEIEGNFEGLQMKTPQWQAQEDNFLEFVQTNKDKKVLQLELGIGARNQMIKAPLMESVAKYNWQFLTLNLAKEINIAPDIQANSLALPGDIKTTLTELLEDF</sequence>
<gene>
    <name evidence="1" type="ORF">EGT49_09265</name>
</gene>
<dbReference type="InterPro" id="IPR029035">
    <property type="entry name" value="DHS-like_NAD/FAD-binding_dom"/>
</dbReference>
<proteinExistence type="predicted"/>
<dbReference type="EMBL" id="RKLY01000024">
    <property type="protein sequence ID" value="TGD22323.1"/>
    <property type="molecule type" value="Genomic_DNA"/>
</dbReference>